<gene>
    <name evidence="3" type="ORF">FB45DRAFT_262835</name>
</gene>
<dbReference type="AlphaFoldDB" id="A0AAD7FEM4"/>
<keyword evidence="3" id="KW-0808">Transferase</keyword>
<dbReference type="PROSITE" id="PS00108">
    <property type="entry name" value="PROTEIN_KINASE_ST"/>
    <property type="match status" value="1"/>
</dbReference>
<dbReference type="SMART" id="SM00220">
    <property type="entry name" value="S_TKc"/>
    <property type="match status" value="2"/>
</dbReference>
<dbReference type="InterPro" id="IPR008271">
    <property type="entry name" value="Ser/Thr_kinase_AS"/>
</dbReference>
<dbReference type="SUPFAM" id="SSF56112">
    <property type="entry name" value="Protein kinase-like (PK-like)"/>
    <property type="match status" value="3"/>
</dbReference>
<dbReference type="InterPro" id="IPR001245">
    <property type="entry name" value="Ser-Thr/Tyr_kinase_cat_dom"/>
</dbReference>
<dbReference type="InterPro" id="IPR051681">
    <property type="entry name" value="Ser/Thr_Kinases-Pseudokinases"/>
</dbReference>
<evidence type="ECO:0000256" key="1">
    <source>
        <dbReference type="SAM" id="MobiDB-lite"/>
    </source>
</evidence>
<evidence type="ECO:0000313" key="3">
    <source>
        <dbReference type="EMBL" id="KAJ7614190.1"/>
    </source>
</evidence>
<accession>A0AAD7FEM4</accession>
<dbReference type="PROSITE" id="PS50011">
    <property type="entry name" value="PROTEIN_KINASE_DOM"/>
    <property type="match status" value="2"/>
</dbReference>
<comment type="caution">
    <text evidence="3">The sequence shown here is derived from an EMBL/GenBank/DDBJ whole genome shotgun (WGS) entry which is preliminary data.</text>
</comment>
<keyword evidence="3" id="KW-0418">Kinase</keyword>
<name>A0AAD7FEM4_9AGAR</name>
<dbReference type="PANTHER" id="PTHR44329">
    <property type="entry name" value="SERINE/THREONINE-PROTEIN KINASE TNNI3K-RELATED"/>
    <property type="match status" value="1"/>
</dbReference>
<proteinExistence type="predicted"/>
<feature type="compositionally biased region" description="Low complexity" evidence="1">
    <location>
        <begin position="100"/>
        <end position="109"/>
    </location>
</feature>
<protein>
    <submittedName>
        <fullName evidence="3">Kinase-like domain-containing protein</fullName>
    </submittedName>
</protein>
<dbReference type="InterPro" id="IPR011009">
    <property type="entry name" value="Kinase-like_dom_sf"/>
</dbReference>
<evidence type="ECO:0000313" key="4">
    <source>
        <dbReference type="Proteomes" id="UP001221142"/>
    </source>
</evidence>
<dbReference type="EMBL" id="JARKIF010000027">
    <property type="protein sequence ID" value="KAJ7614190.1"/>
    <property type="molecule type" value="Genomic_DNA"/>
</dbReference>
<dbReference type="Gene3D" id="1.10.510.10">
    <property type="entry name" value="Transferase(Phosphotransferase) domain 1"/>
    <property type="match status" value="3"/>
</dbReference>
<keyword evidence="4" id="KW-1185">Reference proteome</keyword>
<dbReference type="Proteomes" id="UP001221142">
    <property type="component" value="Unassembled WGS sequence"/>
</dbReference>
<dbReference type="GO" id="GO:0004674">
    <property type="term" value="F:protein serine/threonine kinase activity"/>
    <property type="evidence" value="ECO:0007669"/>
    <property type="project" value="TreeGrafter"/>
</dbReference>
<feature type="domain" description="Protein kinase" evidence="2">
    <location>
        <begin position="550"/>
        <end position="819"/>
    </location>
</feature>
<dbReference type="Pfam" id="PF07714">
    <property type="entry name" value="PK_Tyr_Ser-Thr"/>
    <property type="match status" value="2"/>
</dbReference>
<organism evidence="3 4">
    <name type="scientific">Roridomyces roridus</name>
    <dbReference type="NCBI Taxonomy" id="1738132"/>
    <lineage>
        <taxon>Eukaryota</taxon>
        <taxon>Fungi</taxon>
        <taxon>Dikarya</taxon>
        <taxon>Basidiomycota</taxon>
        <taxon>Agaricomycotina</taxon>
        <taxon>Agaricomycetes</taxon>
        <taxon>Agaricomycetidae</taxon>
        <taxon>Agaricales</taxon>
        <taxon>Marasmiineae</taxon>
        <taxon>Mycenaceae</taxon>
        <taxon>Roridomyces</taxon>
    </lineage>
</organism>
<feature type="compositionally biased region" description="Polar residues" evidence="1">
    <location>
        <begin position="121"/>
        <end position="134"/>
    </location>
</feature>
<feature type="domain" description="Protein kinase" evidence="2">
    <location>
        <begin position="229"/>
        <end position="504"/>
    </location>
</feature>
<dbReference type="InterPro" id="IPR000719">
    <property type="entry name" value="Prot_kinase_dom"/>
</dbReference>
<feature type="region of interest" description="Disordered" evidence="1">
    <location>
        <begin position="92"/>
        <end position="198"/>
    </location>
</feature>
<feature type="compositionally biased region" description="Basic residues" evidence="1">
    <location>
        <begin position="139"/>
        <end position="158"/>
    </location>
</feature>
<sequence>MAHEFLCGSTPFETPNVEEALLKIISGKIDWKWETAPSLAARRFIEALLCPDVRRRLGCTVNAAQGIKNHEFISCIPPPVLPTTVAFGKNLANYTPPTSPGSRSSSSRPSKSRKNSKDSPTLLSAYSRQSSQESIAPPRGRRGRSRSRSARSRSRRRNSSNASFGSSWLSGYTTDSASDLEHESDEDSSFASAGPSTRSSLWDWTIPSTRSSECRPDEEYLDLTDKVAELDRYPFESGSVADIYKAELTATKLPVAVKIFRRMHYERETFEKTSKYLYQEARIWQQLEHPNILPFLGIASNLGRSPALISPLCVSGPIMKHLQHKKKDQHERLQMIIGVAEGLAYLHSQGIVHGNLCTKKILVDAGGSPVICGYGMSKALRQPASSATTSLFSSPTRFAPPESFVAKGSSLARSDSGDVYSFSMIVLEILSGLPPYHDLGSEQAVFIHVVRGGRPSRTQDIVISNDVWRFLTWVWNESPPSRPGMPDIILSLLSFREKNLHGSVELRELAAERASILSSGSEASPSLGDIALPEVIDNVNGRDLKGRVRQVDQYPFAGGANSNVYRGKLTRSNGRKIRVAIKMLRVSDDGSGQMEEISRRLKRQVDLWAGLKHQNVLPFFGVCDDIAPWPVLVSPFYKLGHIGTYVRMNPAANREELACGVASGLQYLHGREIVHGDLKVQNVLVDKRGSPCICDFGISKIIGHRGFTTCSVGTAPYMAPELFLVLDAPPASMQSSPSTTKSSDVYSFGLLVLEILTCQPPKGRPSRPIVTAEVLADLRPKRADYDEELVKEESWVVLDRCWNSNPDQRPEIVEVHQRLARSFRKTKWLL</sequence>
<reference evidence="3" key="1">
    <citation type="submission" date="2023-03" db="EMBL/GenBank/DDBJ databases">
        <title>Massive genome expansion in bonnet fungi (Mycena s.s.) driven by repeated elements and novel gene families across ecological guilds.</title>
        <authorList>
            <consortium name="Lawrence Berkeley National Laboratory"/>
            <person name="Harder C.B."/>
            <person name="Miyauchi S."/>
            <person name="Viragh M."/>
            <person name="Kuo A."/>
            <person name="Thoen E."/>
            <person name="Andreopoulos B."/>
            <person name="Lu D."/>
            <person name="Skrede I."/>
            <person name="Drula E."/>
            <person name="Henrissat B."/>
            <person name="Morin E."/>
            <person name="Kohler A."/>
            <person name="Barry K."/>
            <person name="LaButti K."/>
            <person name="Morin E."/>
            <person name="Salamov A."/>
            <person name="Lipzen A."/>
            <person name="Mereny Z."/>
            <person name="Hegedus B."/>
            <person name="Baldrian P."/>
            <person name="Stursova M."/>
            <person name="Weitz H."/>
            <person name="Taylor A."/>
            <person name="Grigoriev I.V."/>
            <person name="Nagy L.G."/>
            <person name="Martin F."/>
            <person name="Kauserud H."/>
        </authorList>
    </citation>
    <scope>NUCLEOTIDE SEQUENCE</scope>
    <source>
        <strain evidence="3">9284</strain>
    </source>
</reference>
<evidence type="ECO:0000259" key="2">
    <source>
        <dbReference type="PROSITE" id="PS50011"/>
    </source>
</evidence>
<dbReference type="GO" id="GO:0005524">
    <property type="term" value="F:ATP binding"/>
    <property type="evidence" value="ECO:0007669"/>
    <property type="project" value="InterPro"/>
</dbReference>